<dbReference type="InterPro" id="IPR036526">
    <property type="entry name" value="C-N_Hydrolase_sf"/>
</dbReference>
<evidence type="ECO:0000313" key="3">
    <source>
        <dbReference type="Proteomes" id="UP000187209"/>
    </source>
</evidence>
<dbReference type="InterPro" id="IPR039703">
    <property type="entry name" value="Nta1"/>
</dbReference>
<dbReference type="PANTHER" id="PTHR11750:SF26">
    <property type="entry name" value="PROTEIN N-TERMINAL AMIDASE"/>
    <property type="match status" value="1"/>
</dbReference>
<dbReference type="SUPFAM" id="SSF56317">
    <property type="entry name" value="Carbon-nitrogen hydrolase"/>
    <property type="match status" value="1"/>
</dbReference>
<dbReference type="PROSITE" id="PS50263">
    <property type="entry name" value="CN_HYDROLASE"/>
    <property type="match status" value="1"/>
</dbReference>
<dbReference type="AlphaFoldDB" id="A0A1R2AMZ8"/>
<feature type="domain" description="CN hydrolase" evidence="1">
    <location>
        <begin position="5"/>
        <end position="266"/>
    </location>
</feature>
<dbReference type="Gene3D" id="3.60.110.10">
    <property type="entry name" value="Carbon-nitrogen hydrolase"/>
    <property type="match status" value="1"/>
</dbReference>
<protein>
    <recommendedName>
        <fullName evidence="1">CN hydrolase domain-containing protein</fullName>
    </recommendedName>
</protein>
<reference evidence="2 3" key="1">
    <citation type="submission" date="2016-11" db="EMBL/GenBank/DDBJ databases">
        <title>The macronuclear genome of Stentor coeruleus: a giant cell with tiny introns.</title>
        <authorList>
            <person name="Slabodnick M."/>
            <person name="Ruby J.G."/>
            <person name="Reiff S.B."/>
            <person name="Swart E.C."/>
            <person name="Gosai S."/>
            <person name="Prabakaran S."/>
            <person name="Witkowska E."/>
            <person name="Larue G.E."/>
            <person name="Fisher S."/>
            <person name="Freeman R.M."/>
            <person name="Gunawardena J."/>
            <person name="Chu W."/>
            <person name="Stover N.A."/>
            <person name="Gregory B.D."/>
            <person name="Nowacki M."/>
            <person name="Derisi J."/>
            <person name="Roy S.W."/>
            <person name="Marshall W.F."/>
            <person name="Sood P."/>
        </authorList>
    </citation>
    <scope>NUCLEOTIDE SEQUENCE [LARGE SCALE GENOMIC DNA]</scope>
    <source>
        <strain evidence="2">WM001</strain>
    </source>
</reference>
<name>A0A1R2AMZ8_9CILI</name>
<evidence type="ECO:0000313" key="2">
    <source>
        <dbReference type="EMBL" id="OMJ65907.1"/>
    </source>
</evidence>
<dbReference type="PANTHER" id="PTHR11750">
    <property type="entry name" value="PROTEIN N-TERMINAL AMIDASE"/>
    <property type="match status" value="1"/>
</dbReference>
<dbReference type="Proteomes" id="UP000187209">
    <property type="component" value="Unassembled WGS sequence"/>
</dbReference>
<dbReference type="GO" id="GO:0030163">
    <property type="term" value="P:protein catabolic process"/>
    <property type="evidence" value="ECO:0007669"/>
    <property type="project" value="TreeGrafter"/>
</dbReference>
<dbReference type="Pfam" id="PF00795">
    <property type="entry name" value="CN_hydrolase"/>
    <property type="match status" value="1"/>
</dbReference>
<proteinExistence type="predicted"/>
<accession>A0A1R2AMZ8</accession>
<dbReference type="EMBL" id="MPUH01001893">
    <property type="protein sequence ID" value="OMJ65907.1"/>
    <property type="molecule type" value="Genomic_DNA"/>
</dbReference>
<dbReference type="OrthoDB" id="201515at2759"/>
<organism evidence="2 3">
    <name type="scientific">Stentor coeruleus</name>
    <dbReference type="NCBI Taxonomy" id="5963"/>
    <lineage>
        <taxon>Eukaryota</taxon>
        <taxon>Sar</taxon>
        <taxon>Alveolata</taxon>
        <taxon>Ciliophora</taxon>
        <taxon>Postciliodesmatophora</taxon>
        <taxon>Heterotrichea</taxon>
        <taxon>Heterotrichida</taxon>
        <taxon>Stentoridae</taxon>
        <taxon>Stentor</taxon>
    </lineage>
</organism>
<evidence type="ECO:0000259" key="1">
    <source>
        <dbReference type="PROSITE" id="PS50263"/>
    </source>
</evidence>
<dbReference type="GO" id="GO:0008418">
    <property type="term" value="F:protein-N-terminal asparagine amidohydrolase activity"/>
    <property type="evidence" value="ECO:0007669"/>
    <property type="project" value="InterPro"/>
</dbReference>
<keyword evidence="3" id="KW-1185">Reference proteome</keyword>
<dbReference type="InterPro" id="IPR003010">
    <property type="entry name" value="C-N_Hydrolase"/>
</dbReference>
<dbReference type="GO" id="GO:0070773">
    <property type="term" value="F:protein-N-terminal glutamine amidohydrolase activity"/>
    <property type="evidence" value="ECO:0007669"/>
    <property type="project" value="InterPro"/>
</dbReference>
<gene>
    <name evidence="2" type="ORF">SteCoe_37439</name>
</gene>
<comment type="caution">
    <text evidence="2">The sequence shown here is derived from an EMBL/GenBank/DDBJ whole genome shotgun (WGS) entry which is preliminary data.</text>
</comment>
<sequence length="267" mass="30913">MSFNLDVVCVQILPVHLRPEETMEKALKMIADIQNADVLVLPEMAFTGYSFRDRQEISRLLEEPNDQYPTFRWCSEQATRLMAYVFCGYPEKFGDHAYNSMMVVSPNGQLVQNCRKTFLFEMDKTWAEEGDGFKCADIEIRGRRLKVGLGICMDINPYEFKADFELFELSTFWKTNNVDICVFCTNWTSSSDNDTPQELLRYWLMRLYPLLKSNKKTYFIAADRIGSERGTNYSGTSCVIQLSNSYKILKTLGKSEESILAYKIKHS</sequence>